<dbReference type="SUPFAM" id="SSF89550">
    <property type="entry name" value="PHP domain-like"/>
    <property type="match status" value="1"/>
</dbReference>
<dbReference type="RefSeq" id="WP_317490263.1">
    <property type="nucleotide sequence ID" value="NZ_CP136051.1"/>
</dbReference>
<name>A0ABZ0IS69_9BACT</name>
<keyword evidence="2" id="KW-1185">Reference proteome</keyword>
<proteinExistence type="predicted"/>
<evidence type="ECO:0000313" key="1">
    <source>
        <dbReference type="EMBL" id="WOK07591.1"/>
    </source>
</evidence>
<sequence>MKRLGILSVFLLLLWSCGTPKIAKVERQWYKGNLHTHSYWSDGDEFPEMIMGWYKDHGYDFIGLSDHNTLAAGEKWKLVPKGGVYKDAFYTYLKKYGEDWVEYKEDTGRVSVKLKTFQEYVPLFAEKDKFLIIQSEEITNSFEGKPLHLNVTNVKKLIGEQEGSSVSDVLQKSIDAVTAQRRATGQPMIIHINHPNFYFAITVDDMISLNGERFFEVFNGHPMVNNYGDSTHIGMEEMWDRINIAYLAAGKPLMYGVATDDSHNYHMFGDAYSNSGRGWVMVQADSLRPASLIEAMEAGDFYGSTGVTLSRISREGNKLRVEVAAEEGVAYTIQFIGVKKGEEMSSVLMEKKGIADEFALTEDIVFVRAKVVSDKYKENPFKEGDFEAAWTQPMVYQ</sequence>
<organism evidence="1 2">
    <name type="scientific">Imperialibacter roseus</name>
    <dbReference type="NCBI Taxonomy" id="1324217"/>
    <lineage>
        <taxon>Bacteria</taxon>
        <taxon>Pseudomonadati</taxon>
        <taxon>Bacteroidota</taxon>
        <taxon>Cytophagia</taxon>
        <taxon>Cytophagales</taxon>
        <taxon>Flammeovirgaceae</taxon>
        <taxon>Imperialibacter</taxon>
    </lineage>
</organism>
<dbReference type="EMBL" id="CP136051">
    <property type="protein sequence ID" value="WOK07591.1"/>
    <property type="molecule type" value="Genomic_DNA"/>
</dbReference>
<protein>
    <submittedName>
        <fullName evidence="1">Histidinol-phosphatase</fullName>
    </submittedName>
</protein>
<accession>A0ABZ0IS69</accession>
<reference evidence="1 2" key="1">
    <citation type="journal article" date="2023" name="Microbiol. Resour. Announc.">
        <title>Complete Genome Sequence of Imperialibacter roseus strain P4T.</title>
        <authorList>
            <person name="Tizabi D.R."/>
            <person name="Bachvaroff T."/>
            <person name="Hill R.T."/>
        </authorList>
    </citation>
    <scope>NUCLEOTIDE SEQUENCE [LARGE SCALE GENOMIC DNA]</scope>
    <source>
        <strain evidence="1 2">P4T</strain>
    </source>
</reference>
<dbReference type="Gene3D" id="3.20.20.140">
    <property type="entry name" value="Metal-dependent hydrolases"/>
    <property type="match status" value="1"/>
</dbReference>
<evidence type="ECO:0000313" key="2">
    <source>
        <dbReference type="Proteomes" id="UP001302349"/>
    </source>
</evidence>
<dbReference type="InterPro" id="IPR052018">
    <property type="entry name" value="PHP_domain"/>
</dbReference>
<dbReference type="Proteomes" id="UP001302349">
    <property type="component" value="Chromosome"/>
</dbReference>
<dbReference type="PANTHER" id="PTHR42924:SF11">
    <property type="entry name" value="POLYMERASE_HISTIDINOL PHOSPHATASE N-TERMINAL DOMAIN-CONTAINING PROTEIN"/>
    <property type="match status" value="1"/>
</dbReference>
<gene>
    <name evidence="1" type="ORF">RT717_03010</name>
</gene>
<dbReference type="PANTHER" id="PTHR42924">
    <property type="entry name" value="EXONUCLEASE"/>
    <property type="match status" value="1"/>
</dbReference>
<dbReference type="InterPro" id="IPR016195">
    <property type="entry name" value="Pol/histidinol_Pase-like"/>
</dbReference>